<name>A0A1N7IB29_9FLAO</name>
<dbReference type="EMBL" id="CP033926">
    <property type="protein sequence ID" value="AZB01284.1"/>
    <property type="molecule type" value="Genomic_DNA"/>
</dbReference>
<proteinExistence type="predicted"/>
<dbReference type="Proteomes" id="UP000186106">
    <property type="component" value="Unassembled WGS sequence"/>
</dbReference>
<evidence type="ECO:0000313" key="3">
    <source>
        <dbReference type="EMBL" id="SIS34284.1"/>
    </source>
</evidence>
<protein>
    <submittedName>
        <fullName evidence="3">Phage portal protein</fullName>
    </submittedName>
</protein>
<accession>A0A1N7IB29</accession>
<reference evidence="2 5" key="2">
    <citation type="submission" date="2018-11" db="EMBL/GenBank/DDBJ databases">
        <title>Proposal to divide the Flavobacteriaceae and reorganize its genera based on Amino Acid Identity values calculated from whole genome sequences.</title>
        <authorList>
            <person name="Nicholson A.C."/>
            <person name="Gulvik C.A."/>
            <person name="Whitney A.M."/>
            <person name="Humrighouse B.W."/>
            <person name="Bell M."/>
            <person name="Holmes B."/>
            <person name="Steigerwalt A.G."/>
            <person name="Villarma A."/>
            <person name="Sheth M."/>
            <person name="Batra D."/>
            <person name="Pryor J."/>
            <person name="Bernardet J.-F."/>
            <person name="Hugo C."/>
            <person name="Kampfer P."/>
            <person name="Newman J."/>
            <person name="McQuiston J.R."/>
        </authorList>
    </citation>
    <scope>NUCLEOTIDE SEQUENCE [LARGE SCALE GENOMIC DNA]</scope>
    <source>
        <strain evidence="2 5">DSM 16927</strain>
    </source>
</reference>
<dbReference type="AlphaFoldDB" id="A0A1N7IB29"/>
<organism evidence="3 4">
    <name type="scientific">Chryseobacterium joostei</name>
    <dbReference type="NCBI Taxonomy" id="112234"/>
    <lineage>
        <taxon>Bacteria</taxon>
        <taxon>Pseudomonadati</taxon>
        <taxon>Bacteroidota</taxon>
        <taxon>Flavobacteriia</taxon>
        <taxon>Flavobacteriales</taxon>
        <taxon>Weeksellaceae</taxon>
        <taxon>Chryseobacterium group</taxon>
        <taxon>Chryseobacterium</taxon>
    </lineage>
</organism>
<dbReference type="OrthoDB" id="1222174at2"/>
<evidence type="ECO:0000313" key="4">
    <source>
        <dbReference type="Proteomes" id="UP000186106"/>
    </source>
</evidence>
<keyword evidence="5" id="KW-1185">Reference proteome</keyword>
<gene>
    <name evidence="2" type="ORF">EG359_17420</name>
    <name evidence="3" type="ORF">SAMN05421768_103684</name>
</gene>
<sequence length="440" mass="50096">MGLLRTVDNAIKSWGKSIFSSYERLNDGTHAYHFEREDFLSYLGIGNPYYTPCENLKSYYFECFFLADCIDIYVDTCNRVRIMEVDSKGNEVVGSEYVSFLNEPNGLQNISEFISEMVINTLTTGMSIQYGNFFKNGNLKSGAQLFNVDFNRLSLPRVKNPYLLTNKAIGELVVKEKLEGVEERLLSLYELAYFYDRVPKHGFAEKGFNSKNFFNPTSRIFPLISNLHTLIAAQETMAYLSTSPVNSVLTKEKSDHAPTADDQKADAETKLSGRGKYGAGRGKIGDIIVTNLPYKKLDLTRDNKKLQNVEMQINSKDNIRTRFSIPKDYFGDSTYENKQTSEARFTLGPAKTITDNFLNTLTNKSPEYFKRKGTRLIGSYDHVEAVIETTKKEKNDGLKSRVEAISGCLDAFEKYKLVFPGISYDQFLIKNQLTDFFKQN</sequence>
<dbReference type="EMBL" id="FTNZ01000003">
    <property type="protein sequence ID" value="SIS34284.1"/>
    <property type="molecule type" value="Genomic_DNA"/>
</dbReference>
<feature type="compositionally biased region" description="Basic and acidic residues" evidence="1">
    <location>
        <begin position="250"/>
        <end position="271"/>
    </location>
</feature>
<dbReference type="RefSeq" id="WP_076353355.1">
    <property type="nucleotide sequence ID" value="NZ_CP033926.1"/>
</dbReference>
<dbReference type="STRING" id="112234.SAMN05421768_103684"/>
<feature type="region of interest" description="Disordered" evidence="1">
    <location>
        <begin position="250"/>
        <end position="274"/>
    </location>
</feature>
<dbReference type="KEGG" id="cjt:EG359_17420"/>
<dbReference type="Proteomes" id="UP000279541">
    <property type="component" value="Chromosome"/>
</dbReference>
<reference evidence="3 4" key="1">
    <citation type="submission" date="2017-01" db="EMBL/GenBank/DDBJ databases">
        <authorList>
            <person name="Mah S.A."/>
            <person name="Swanson W.J."/>
            <person name="Moy G.W."/>
            <person name="Vacquier V.D."/>
        </authorList>
    </citation>
    <scope>NUCLEOTIDE SEQUENCE [LARGE SCALE GENOMIC DNA]</scope>
    <source>
        <strain evidence="3 4">DSM 16927</strain>
    </source>
</reference>
<evidence type="ECO:0000313" key="2">
    <source>
        <dbReference type="EMBL" id="AZB01284.1"/>
    </source>
</evidence>
<evidence type="ECO:0000313" key="5">
    <source>
        <dbReference type="Proteomes" id="UP000279541"/>
    </source>
</evidence>
<evidence type="ECO:0000256" key="1">
    <source>
        <dbReference type="SAM" id="MobiDB-lite"/>
    </source>
</evidence>